<evidence type="ECO:0000256" key="3">
    <source>
        <dbReference type="ARBA" id="ARBA00012023"/>
    </source>
</evidence>
<reference evidence="10" key="1">
    <citation type="submission" date="2022-10" db="EMBL/GenBank/DDBJ databases">
        <authorList>
            <person name="Byrne P K."/>
        </authorList>
    </citation>
    <scope>NUCLEOTIDE SEQUENCE</scope>
    <source>
        <strain evidence="10">CBS7001</strain>
    </source>
</reference>
<protein>
    <recommendedName>
        <fullName evidence="4 9">Inositol-pentakisphosphate 2-kinase</fullName>
        <ecNumber evidence="3 9">2.7.1.158</ecNumber>
    </recommendedName>
</protein>
<evidence type="ECO:0000256" key="8">
    <source>
        <dbReference type="ARBA" id="ARBA00022840"/>
    </source>
</evidence>
<evidence type="ECO:0000256" key="2">
    <source>
        <dbReference type="ARBA" id="ARBA00008305"/>
    </source>
</evidence>
<evidence type="ECO:0000256" key="9">
    <source>
        <dbReference type="RuleBase" id="RU364126"/>
    </source>
</evidence>
<dbReference type="PANTHER" id="PTHR14456">
    <property type="entry name" value="INOSITOL POLYPHOSPHATE KINASE 1"/>
    <property type="match status" value="1"/>
</dbReference>
<evidence type="ECO:0000256" key="1">
    <source>
        <dbReference type="ARBA" id="ARBA00003979"/>
    </source>
</evidence>
<keyword evidence="6 9" id="KW-0547">Nucleotide-binding</keyword>
<dbReference type="GO" id="GO:0005524">
    <property type="term" value="F:ATP binding"/>
    <property type="evidence" value="ECO:0007669"/>
    <property type="project" value="UniProtKB-KW"/>
</dbReference>
<evidence type="ECO:0000256" key="5">
    <source>
        <dbReference type="ARBA" id="ARBA00022679"/>
    </source>
</evidence>
<proteinExistence type="inferred from homology"/>
<gene>
    <name evidence="10" type="primary">SUVC02G4310</name>
    <name evidence="10" type="ORF">SUVC_02G4310</name>
</gene>
<keyword evidence="7 9" id="KW-0418">Kinase</keyword>
<dbReference type="GO" id="GO:0032958">
    <property type="term" value="P:inositol phosphate biosynthetic process"/>
    <property type="evidence" value="ECO:0007669"/>
    <property type="project" value="TreeGrafter"/>
</dbReference>
<evidence type="ECO:0000256" key="4">
    <source>
        <dbReference type="ARBA" id="ARBA00014846"/>
    </source>
</evidence>
<dbReference type="EC" id="2.7.1.158" evidence="3 9"/>
<keyword evidence="5 9" id="KW-0808">Transferase</keyword>
<comment type="similarity">
    <text evidence="2">Belongs to the IPK1 type 1 family.</text>
</comment>
<accession>A0AA35NPW0</accession>
<dbReference type="AlphaFoldDB" id="A0AA35NPW0"/>
<evidence type="ECO:0000313" key="11">
    <source>
        <dbReference type="Proteomes" id="UP001162090"/>
    </source>
</evidence>
<name>A0AA35NPW0_SACUV</name>
<sequence length="282" mass="33146">MRVVGRGGANVLIEYGHPNWLWRCCVRWPHLLSLNNAYTIENIHYIKNNVEPLLRGLLCPMELTDVSTDVLRPILNIFISELDEKVVKVIKIKNLASKIATNLIQNDHLLKSYCSQNFQTILLELKPKWIYYDTDYCRNCTHNALKGRETKYCYNQLLMNSSHLETMLVDYERYPNEFKATILEYLRNANNVFKILYQLQRKLTENTIPIKNLRSIHDIKDDLLLLMTLRDVTCFIEWNSTGNTLCVHIVDVDLKPKEKWTHWTKTQCQVESGEKIFHTSSK</sequence>
<dbReference type="Pfam" id="PF06090">
    <property type="entry name" value="Ins_P5_2-kin"/>
    <property type="match status" value="2"/>
</dbReference>
<organism evidence="10 11">
    <name type="scientific">Saccharomyces uvarum</name>
    <name type="common">Yeast</name>
    <name type="synonym">Saccharomyces bayanus var. uvarum</name>
    <dbReference type="NCBI Taxonomy" id="230603"/>
    <lineage>
        <taxon>Eukaryota</taxon>
        <taxon>Fungi</taxon>
        <taxon>Dikarya</taxon>
        <taxon>Ascomycota</taxon>
        <taxon>Saccharomycotina</taxon>
        <taxon>Saccharomycetes</taxon>
        <taxon>Saccharomycetales</taxon>
        <taxon>Saccharomycetaceae</taxon>
        <taxon>Saccharomyces</taxon>
    </lineage>
</organism>
<comment type="function">
    <text evidence="1">Has kinase activity and phosphorylates inositol-1,3,4,5,6-pentakisphosphate (Ins(1,3,4,5,6)P5) to produce 1,2,3,4,5,6-hexakisphosphate (InsP6), also known as phytate.</text>
</comment>
<keyword evidence="8 9" id="KW-0067">ATP-binding</keyword>
<comment type="function">
    <text evidence="9">Phosphorylates Ins(1,3,4,5,6)P5 at position 2 to form Ins(1,2,3,4,5,6)P6 (InsP6 or phytate).</text>
</comment>
<dbReference type="GO" id="GO:0005634">
    <property type="term" value="C:nucleus"/>
    <property type="evidence" value="ECO:0007669"/>
    <property type="project" value="TreeGrafter"/>
</dbReference>
<comment type="catalytic activity">
    <reaction evidence="9">
        <text>1D-myo-inositol 1,3,4,5,6-pentakisphosphate + ATP = 1D-myo-inositol hexakisphosphate + ADP + H(+)</text>
        <dbReference type="Rhea" id="RHEA:20313"/>
        <dbReference type="ChEBI" id="CHEBI:15378"/>
        <dbReference type="ChEBI" id="CHEBI:30616"/>
        <dbReference type="ChEBI" id="CHEBI:57733"/>
        <dbReference type="ChEBI" id="CHEBI:58130"/>
        <dbReference type="ChEBI" id="CHEBI:456216"/>
        <dbReference type="EC" id="2.7.1.158"/>
    </reaction>
</comment>
<evidence type="ECO:0000256" key="6">
    <source>
        <dbReference type="ARBA" id="ARBA00022741"/>
    </source>
</evidence>
<comment type="domain">
    <text evidence="9">The EXKPK motif is conserved in inositol-pentakisphosphate 2-kinases of both family 1 and 2.</text>
</comment>
<dbReference type="InterPro" id="IPR009286">
    <property type="entry name" value="Ins_P5_2-kin"/>
</dbReference>
<dbReference type="EMBL" id="OX365913">
    <property type="protein sequence ID" value="CAI4056070.1"/>
    <property type="molecule type" value="Genomic_DNA"/>
</dbReference>
<dbReference type="Proteomes" id="UP001162090">
    <property type="component" value="Chromosome 2"/>
</dbReference>
<evidence type="ECO:0000256" key="7">
    <source>
        <dbReference type="ARBA" id="ARBA00022777"/>
    </source>
</evidence>
<dbReference type="PANTHER" id="PTHR14456:SF2">
    <property type="entry name" value="INOSITOL-PENTAKISPHOSPHATE 2-KINASE"/>
    <property type="match status" value="1"/>
</dbReference>
<evidence type="ECO:0000313" key="10">
    <source>
        <dbReference type="EMBL" id="CAI4056070.1"/>
    </source>
</evidence>
<dbReference type="GO" id="GO:0035299">
    <property type="term" value="F:inositol-1,3,4,5,6-pentakisphosphate 2-kinase activity"/>
    <property type="evidence" value="ECO:0007669"/>
    <property type="project" value="UniProtKB-EC"/>
</dbReference>